<dbReference type="RefSeq" id="XP_045276480.1">
    <property type="nucleotide sequence ID" value="XM_045420354.1"/>
</dbReference>
<dbReference type="Proteomes" id="UP000002039">
    <property type="component" value="Unassembled WGS sequence"/>
</dbReference>
<reference evidence="3" key="1">
    <citation type="journal article" date="2015" name="PLoS Genet.">
        <title>The dynamic genome and transcriptome of the human fungal pathogen Blastomyces and close relative Emmonsia.</title>
        <authorList>
            <person name="Munoz J.F."/>
            <person name="Gauthier G.M."/>
            <person name="Desjardins C.A."/>
            <person name="Gallo J.E."/>
            <person name="Holder J."/>
            <person name="Sullivan T.D."/>
            <person name="Marty A.J."/>
            <person name="Carmen J.C."/>
            <person name="Chen Z."/>
            <person name="Ding L."/>
            <person name="Gujja S."/>
            <person name="Magrini V."/>
            <person name="Misas E."/>
            <person name="Mitreva M."/>
            <person name="Priest M."/>
            <person name="Saif S."/>
            <person name="Whiston E.A."/>
            <person name="Young S."/>
            <person name="Zeng Q."/>
            <person name="Goldman W.E."/>
            <person name="Mardis E.R."/>
            <person name="Taylor J.W."/>
            <person name="McEwen J.G."/>
            <person name="Clay O.K."/>
            <person name="Klein B.S."/>
            <person name="Cuomo C.A."/>
        </authorList>
    </citation>
    <scope>NUCLEOTIDE SEQUENCE [LARGE SCALE GENOMIC DNA]</scope>
    <source>
        <strain evidence="3">ER-3 / ATCC MYA-2586</strain>
    </source>
</reference>
<dbReference type="Gene3D" id="3.40.50.2020">
    <property type="match status" value="1"/>
</dbReference>
<organism evidence="2 3">
    <name type="scientific">Ajellomyces dermatitidis (strain ER-3 / ATCC MYA-2586)</name>
    <name type="common">Blastomyces dermatitidis</name>
    <dbReference type="NCBI Taxonomy" id="559297"/>
    <lineage>
        <taxon>Eukaryota</taxon>
        <taxon>Fungi</taxon>
        <taxon>Dikarya</taxon>
        <taxon>Ascomycota</taxon>
        <taxon>Pezizomycotina</taxon>
        <taxon>Eurotiomycetes</taxon>
        <taxon>Eurotiomycetidae</taxon>
        <taxon>Onygenales</taxon>
        <taxon>Ajellomycetaceae</taxon>
        <taxon>Blastomyces</taxon>
    </lineage>
</organism>
<evidence type="ECO:0000259" key="1">
    <source>
        <dbReference type="Pfam" id="PF14681"/>
    </source>
</evidence>
<dbReference type="InterPro" id="IPR000836">
    <property type="entry name" value="PRTase_dom"/>
</dbReference>
<dbReference type="Pfam" id="PF14681">
    <property type="entry name" value="UPRTase"/>
    <property type="match status" value="1"/>
</dbReference>
<keyword evidence="3" id="KW-1185">Reference proteome</keyword>
<gene>
    <name evidence="2" type="ORF">BDCG_04710</name>
</gene>
<accession>A0ABP2EZ58</accession>
<name>A0ABP2EZ58_AJEDR</name>
<dbReference type="SUPFAM" id="SSF53271">
    <property type="entry name" value="PRTase-like"/>
    <property type="match status" value="1"/>
</dbReference>
<proteinExistence type="predicted"/>
<dbReference type="EMBL" id="EQ999977">
    <property type="protein sequence ID" value="EEQ89590.2"/>
    <property type="molecule type" value="Genomic_DNA"/>
</dbReference>
<evidence type="ECO:0000313" key="2">
    <source>
        <dbReference type="EMBL" id="EEQ89590.2"/>
    </source>
</evidence>
<protein>
    <recommendedName>
        <fullName evidence="1">Phosphoribosyltransferase domain-containing protein</fullName>
    </recommendedName>
</protein>
<evidence type="ECO:0000313" key="3">
    <source>
        <dbReference type="Proteomes" id="UP000002039"/>
    </source>
</evidence>
<dbReference type="CDD" id="cd06223">
    <property type="entry name" value="PRTases_typeI"/>
    <property type="match status" value="1"/>
</dbReference>
<dbReference type="InterPro" id="IPR029057">
    <property type="entry name" value="PRTase-like"/>
</dbReference>
<dbReference type="GeneID" id="69026810"/>
<feature type="domain" description="Phosphoribosyltransferase" evidence="1">
    <location>
        <begin position="41"/>
        <end position="235"/>
    </location>
</feature>
<sequence>MNNMLNTLLPSVRVTEQDFICAILHRDNVQQPQHRFQHETDTGASKLLMTPMRDATVAGPALRAAHRRTGNYLAIKYLIDTIGSEEFSTRHVQGQTAKRFRLLHEEQTLIVPLMRGGEPMAQGVSKAFPLAALVHAHAPTDIDGSYLESRLTIILVDSVVNSGKTILQFVQHIRKLHGSIRIVIIAGVIQAQFLNLDFTGVLVPYEHLDFVAIRLSTNKYTGKGTTDTGNRLFNTTYLR</sequence>